<dbReference type="EMBL" id="VSSQ01027414">
    <property type="protein sequence ID" value="MPM76656.1"/>
    <property type="molecule type" value="Genomic_DNA"/>
</dbReference>
<reference evidence="1" key="1">
    <citation type="submission" date="2019-08" db="EMBL/GenBank/DDBJ databases">
        <authorList>
            <person name="Kucharzyk K."/>
            <person name="Murdoch R.W."/>
            <person name="Higgins S."/>
            <person name="Loffler F."/>
        </authorList>
    </citation>
    <scope>NUCLEOTIDE SEQUENCE</scope>
</reference>
<accession>A0A645CI78</accession>
<proteinExistence type="predicted"/>
<evidence type="ECO:0000313" key="1">
    <source>
        <dbReference type="EMBL" id="MPM76656.1"/>
    </source>
</evidence>
<dbReference type="AlphaFoldDB" id="A0A645CI78"/>
<evidence type="ECO:0008006" key="2">
    <source>
        <dbReference type="Google" id="ProtNLM"/>
    </source>
</evidence>
<gene>
    <name evidence="1" type="ORF">SDC9_123655</name>
</gene>
<protein>
    <recommendedName>
        <fullName evidence="2">MucB/RseB N-terminal domain-containing protein</fullName>
    </recommendedName>
</protein>
<organism evidence="1">
    <name type="scientific">bioreactor metagenome</name>
    <dbReference type="NCBI Taxonomy" id="1076179"/>
    <lineage>
        <taxon>unclassified sequences</taxon>
        <taxon>metagenomes</taxon>
        <taxon>ecological metagenomes</taxon>
    </lineage>
</organism>
<name>A0A645CI78_9ZZZZ</name>
<comment type="caution">
    <text evidence="1">The sequence shown here is derived from an EMBL/GenBank/DDBJ whole genome shotgun (WGS) entry which is preliminary data.</text>
</comment>
<sequence length="150" mass="17594">MDGWADVVASNYHQILFKENGNIFSEFYQIDNYSYSLDNGKWLRLHTSQLSPFLMSSDLAQVMDTNVYQNDGQVLGKEIINGKVIIIYTYTTIFKSFNRINQTRLWVEQSSGLPIRVEKRNELGYLQFMTITYDENLRIILLDEIKNTPY</sequence>